<evidence type="ECO:0000256" key="1">
    <source>
        <dbReference type="ARBA" id="ARBA00012513"/>
    </source>
</evidence>
<dbReference type="Gene3D" id="1.10.510.10">
    <property type="entry name" value="Transferase(Phosphotransferase) domain 1"/>
    <property type="match status" value="1"/>
</dbReference>
<feature type="region of interest" description="Disordered" evidence="5">
    <location>
        <begin position="540"/>
        <end position="560"/>
    </location>
</feature>
<evidence type="ECO:0000256" key="5">
    <source>
        <dbReference type="SAM" id="MobiDB-lite"/>
    </source>
</evidence>
<comment type="caution">
    <text evidence="7">The sequence shown here is derived from an EMBL/GenBank/DDBJ whole genome shotgun (WGS) entry which is preliminary data.</text>
</comment>
<dbReference type="InterPro" id="IPR017441">
    <property type="entry name" value="Protein_kinase_ATP_BS"/>
</dbReference>
<feature type="binding site" evidence="4">
    <location>
        <position position="90"/>
    </location>
    <ligand>
        <name>ATP</name>
        <dbReference type="ChEBI" id="CHEBI:30616"/>
    </ligand>
</feature>
<dbReference type="PANTHER" id="PTHR11909">
    <property type="entry name" value="CASEIN KINASE-RELATED"/>
    <property type="match status" value="1"/>
</dbReference>
<evidence type="ECO:0000256" key="4">
    <source>
        <dbReference type="PROSITE-ProRule" id="PRU10141"/>
    </source>
</evidence>
<dbReference type="SUPFAM" id="SSF56112">
    <property type="entry name" value="Protein kinase-like (PK-like)"/>
    <property type="match status" value="1"/>
</dbReference>
<keyword evidence="3 4" id="KW-0067">ATP-binding</keyword>
<evidence type="ECO:0000256" key="2">
    <source>
        <dbReference type="ARBA" id="ARBA00022741"/>
    </source>
</evidence>
<evidence type="ECO:0000256" key="3">
    <source>
        <dbReference type="ARBA" id="ARBA00022840"/>
    </source>
</evidence>
<dbReference type="InterPro" id="IPR050235">
    <property type="entry name" value="CK1_Ser-Thr_kinase"/>
</dbReference>
<accession>A0A9P6X4U6</accession>
<dbReference type="GO" id="GO:0004674">
    <property type="term" value="F:protein serine/threonine kinase activity"/>
    <property type="evidence" value="ECO:0007669"/>
    <property type="project" value="UniProtKB-EC"/>
</dbReference>
<reference evidence="7" key="1">
    <citation type="journal article" date="2020" name="Microb. Genom.">
        <title>Genetic diversity of clinical and environmental Mucorales isolates obtained from an investigation of mucormycosis cases among solid organ transplant recipients.</title>
        <authorList>
            <person name="Nguyen M.H."/>
            <person name="Kaul D."/>
            <person name="Muto C."/>
            <person name="Cheng S.J."/>
            <person name="Richter R.A."/>
            <person name="Bruno V.M."/>
            <person name="Liu G."/>
            <person name="Beyhan S."/>
            <person name="Sundermann A.J."/>
            <person name="Mounaud S."/>
            <person name="Pasculle A.W."/>
            <person name="Nierman W.C."/>
            <person name="Driscoll E."/>
            <person name="Cumbie R."/>
            <person name="Clancy C.J."/>
            <person name="Dupont C.L."/>
        </authorList>
    </citation>
    <scope>NUCLEOTIDE SEQUENCE</scope>
    <source>
        <strain evidence="7">GL11</strain>
    </source>
</reference>
<dbReference type="InterPro" id="IPR008271">
    <property type="entry name" value="Ser/Thr_kinase_AS"/>
</dbReference>
<dbReference type="PROSITE" id="PS00108">
    <property type="entry name" value="PROTEIN_KINASE_ST"/>
    <property type="match status" value="1"/>
</dbReference>
<sequence length="560" mass="65096">MSSSPYHIRRSFNQKKKSVSHFIEPKPLVDTNTLSTERTSFDSTHTDLSSESQDVIIANQWIVLERIGVGSFGEVFEAENMDTRRKYAIKREPLKMRRPQIKHENDIYNVLAGCPGIPQCHWYGQHDKFDCIVIDLLGPNLNQLREVTMKFPINVVVDFGCQIVSIMEHIHKKGLVYRDIKPDNFLLPFHCILPEPEMIELSDSHDMSVIQYRYPSCDEVFQKWNMPHPKLYLVDFGLTTWWKNPDTGKPYPDTKKHYKNKAGTARYASLNIHRGKPHSPRDDIESIGYLLLDLILGTLPWAGIQARNSRAGWDRMKQIKQDTFLCDLCGGLPQGILEYMEYARNLKFSEEPDYELLRQYLRGSVKGERYSSIVKSPFGEHTDRKWTEEIDRSQTTTNRQQKQQQHRASPMQPSQRNPYIHNSNSHNDADIFLMDNLAHATNDIEYNTSSQKRHDCIQSIKSVEKPTDPSQSSFQNLLNKTKKKQKRVGWNSHKHDNEQWTPVTDWATLDEKTGSHRQEISWGENNPGAAWDNTRWETWSTDDAKEEKGAWATSVHKPWE</sequence>
<feature type="region of interest" description="Disordered" evidence="5">
    <location>
        <begin position="384"/>
        <end position="426"/>
    </location>
</feature>
<dbReference type="EC" id="2.7.11.1" evidence="1"/>
<evidence type="ECO:0000259" key="6">
    <source>
        <dbReference type="PROSITE" id="PS50011"/>
    </source>
</evidence>
<dbReference type="InterPro" id="IPR000719">
    <property type="entry name" value="Prot_kinase_dom"/>
</dbReference>
<dbReference type="PROSITE" id="PS50011">
    <property type="entry name" value="PROTEIN_KINASE_DOM"/>
    <property type="match status" value="1"/>
</dbReference>
<dbReference type="Proteomes" id="UP000716291">
    <property type="component" value="Unassembled WGS sequence"/>
</dbReference>
<dbReference type="InterPro" id="IPR011009">
    <property type="entry name" value="Kinase-like_dom_sf"/>
</dbReference>
<feature type="compositionally biased region" description="Low complexity" evidence="5">
    <location>
        <begin position="394"/>
        <end position="403"/>
    </location>
</feature>
<protein>
    <recommendedName>
        <fullName evidence="1">non-specific serine/threonine protein kinase</fullName>
        <ecNumber evidence="1">2.7.11.1</ecNumber>
    </recommendedName>
</protein>
<dbReference type="PROSITE" id="PS00107">
    <property type="entry name" value="PROTEIN_KINASE_ATP"/>
    <property type="match status" value="1"/>
</dbReference>
<feature type="domain" description="Protein kinase" evidence="6">
    <location>
        <begin position="61"/>
        <end position="361"/>
    </location>
</feature>
<keyword evidence="2 4" id="KW-0547">Nucleotide-binding</keyword>
<proteinExistence type="predicted"/>
<dbReference type="GO" id="GO:0005524">
    <property type="term" value="F:ATP binding"/>
    <property type="evidence" value="ECO:0007669"/>
    <property type="project" value="UniProtKB-UniRule"/>
</dbReference>
<dbReference type="EMBL" id="JAANQT010001491">
    <property type="protein sequence ID" value="KAG1304949.1"/>
    <property type="molecule type" value="Genomic_DNA"/>
</dbReference>
<organism evidence="7 8">
    <name type="scientific">Rhizopus oryzae</name>
    <name type="common">Mucormycosis agent</name>
    <name type="synonym">Rhizopus arrhizus var. delemar</name>
    <dbReference type="NCBI Taxonomy" id="64495"/>
    <lineage>
        <taxon>Eukaryota</taxon>
        <taxon>Fungi</taxon>
        <taxon>Fungi incertae sedis</taxon>
        <taxon>Mucoromycota</taxon>
        <taxon>Mucoromycotina</taxon>
        <taxon>Mucoromycetes</taxon>
        <taxon>Mucorales</taxon>
        <taxon>Mucorineae</taxon>
        <taxon>Rhizopodaceae</taxon>
        <taxon>Rhizopus</taxon>
    </lineage>
</organism>
<dbReference type="Pfam" id="PF00069">
    <property type="entry name" value="Pkinase"/>
    <property type="match status" value="1"/>
</dbReference>
<keyword evidence="8" id="KW-1185">Reference proteome</keyword>
<dbReference type="AlphaFoldDB" id="A0A9P6X4U6"/>
<evidence type="ECO:0000313" key="7">
    <source>
        <dbReference type="EMBL" id="KAG1304949.1"/>
    </source>
</evidence>
<gene>
    <name evidence="7" type="ORF">G6F64_008772</name>
</gene>
<evidence type="ECO:0000313" key="8">
    <source>
        <dbReference type="Proteomes" id="UP000716291"/>
    </source>
</evidence>
<name>A0A9P6X4U6_RHIOR</name>
<dbReference type="SMART" id="SM00220">
    <property type="entry name" value="S_TKc"/>
    <property type="match status" value="1"/>
</dbReference>
<feature type="compositionally biased region" description="Polar residues" evidence="5">
    <location>
        <begin position="411"/>
        <end position="426"/>
    </location>
</feature>